<proteinExistence type="predicted"/>
<evidence type="ECO:0000313" key="2">
    <source>
        <dbReference type="Proteomes" id="UP000002027"/>
    </source>
</evidence>
<organism evidence="1 2">
    <name type="scientific">Sphaerobacter thermophilus (strain ATCC 49802 / DSM 20745 / KCCM 41009 / NCIMB 13125 / S 6022)</name>
    <dbReference type="NCBI Taxonomy" id="479434"/>
    <lineage>
        <taxon>Bacteria</taxon>
        <taxon>Pseudomonadati</taxon>
        <taxon>Thermomicrobiota</taxon>
        <taxon>Thermomicrobia</taxon>
        <taxon>Sphaerobacterales</taxon>
        <taxon>Sphaerobacterineae</taxon>
        <taxon>Sphaerobacteraceae</taxon>
        <taxon>Sphaerobacter</taxon>
    </lineage>
</organism>
<dbReference type="RefSeq" id="WP_012873827.1">
    <property type="nucleotide sequence ID" value="NC_013524.1"/>
</dbReference>
<dbReference type="OrthoDB" id="9811074at2"/>
<dbReference type="HOGENOM" id="CLU_071015_1_0_0"/>
<dbReference type="InterPro" id="IPR024064">
    <property type="entry name" value="FdhE-like_sf"/>
</dbReference>
<evidence type="ECO:0000313" key="1">
    <source>
        <dbReference type="EMBL" id="ACZ40792.1"/>
    </source>
</evidence>
<dbReference type="Proteomes" id="UP000002027">
    <property type="component" value="Chromosome 2"/>
</dbReference>
<dbReference type="InParanoid" id="D1CAE9"/>
<keyword evidence="2" id="KW-1185">Reference proteome</keyword>
<reference evidence="2" key="1">
    <citation type="submission" date="2009-11" db="EMBL/GenBank/DDBJ databases">
        <title>The complete chromosome 2 of Sphaerobacter thermophilus DSM 20745.</title>
        <authorList>
            <person name="Lucas S."/>
            <person name="Copeland A."/>
            <person name="Lapidus A."/>
            <person name="Glavina del Rio T."/>
            <person name="Dalin E."/>
            <person name="Tice H."/>
            <person name="Bruce D."/>
            <person name="Goodwin L."/>
            <person name="Pitluck S."/>
            <person name="Kyrpides N."/>
            <person name="Mavromatis K."/>
            <person name="Ivanova N."/>
            <person name="Mikhailova N."/>
            <person name="LaButti K.M."/>
            <person name="Clum A."/>
            <person name="Sun H.I."/>
            <person name="Brettin T."/>
            <person name="Detter J.C."/>
            <person name="Han C."/>
            <person name="Larimer F."/>
            <person name="Land M."/>
            <person name="Hauser L."/>
            <person name="Markowitz V."/>
            <person name="Cheng J.F."/>
            <person name="Hugenholtz P."/>
            <person name="Woyke T."/>
            <person name="Wu D."/>
            <person name="Steenblock K."/>
            <person name="Schneider S."/>
            <person name="Pukall R."/>
            <person name="Goeker M."/>
            <person name="Klenk H.P."/>
            <person name="Eisen J.A."/>
        </authorList>
    </citation>
    <scope>NUCLEOTIDE SEQUENCE [LARGE SCALE GENOMIC DNA]</scope>
    <source>
        <strain evidence="2">ATCC 49802 / DSM 20745 / S 6022</strain>
    </source>
</reference>
<reference evidence="1 2" key="2">
    <citation type="journal article" date="2010" name="Stand. Genomic Sci.">
        <title>Complete genome sequence of Desulfohalobium retbaense type strain (HR(100)).</title>
        <authorList>
            <person name="Spring S."/>
            <person name="Nolan M."/>
            <person name="Lapidus A."/>
            <person name="Glavina Del Rio T."/>
            <person name="Copeland A."/>
            <person name="Tice H."/>
            <person name="Cheng J.F."/>
            <person name="Lucas S."/>
            <person name="Land M."/>
            <person name="Chen F."/>
            <person name="Bruce D."/>
            <person name="Goodwin L."/>
            <person name="Pitluck S."/>
            <person name="Ivanova N."/>
            <person name="Mavromatis K."/>
            <person name="Mikhailova N."/>
            <person name="Pati A."/>
            <person name="Chen A."/>
            <person name="Palaniappan K."/>
            <person name="Hauser L."/>
            <person name="Chang Y.J."/>
            <person name="Jeffries C.D."/>
            <person name="Munk C."/>
            <person name="Kiss H."/>
            <person name="Chain P."/>
            <person name="Han C."/>
            <person name="Brettin T."/>
            <person name="Detter J.C."/>
            <person name="Schuler E."/>
            <person name="Goker M."/>
            <person name="Rohde M."/>
            <person name="Bristow J."/>
            <person name="Eisen J.A."/>
            <person name="Markowitz V."/>
            <person name="Hugenholtz P."/>
            <person name="Kyrpides N.C."/>
            <person name="Klenk H.P."/>
        </authorList>
    </citation>
    <scope>NUCLEOTIDE SEQUENCE [LARGE SCALE GENOMIC DNA]</scope>
    <source>
        <strain evidence="2">ATCC 49802 / DSM 20745 / S 6022</strain>
    </source>
</reference>
<dbReference type="GO" id="GO:0005829">
    <property type="term" value="C:cytosol"/>
    <property type="evidence" value="ECO:0007669"/>
    <property type="project" value="TreeGrafter"/>
</dbReference>
<name>D1CAE9_SPHTD</name>
<sequence length="287" mass="30937">MADKTIVDGALGQLDAVARDYPEWRPWLALYADALRASLEPLWENAVPEPAPDRPSGTPLLHGTVVLLDPTPVSGWLQHLTERLAEAGTPDLAEAADRVVGLDPLRLLQAAVATDTQAIQQLAAEVGVPDERLAAIGNLAALPFLQACGRRLGDGLPVPWARGFCPICGAWPAAAERRGLARERRLRCGRCGADWAAIAFWCPYCEHGQHRELGSLVPEEDGEARQVDICRRCQGYVKSIATLRGWSPAEVPVIDLATADLDVAAVEQGYRRPAGAGYPLRLQLVAV</sequence>
<dbReference type="KEGG" id="sti:Sthe_3392"/>
<dbReference type="GO" id="GO:0051604">
    <property type="term" value="P:protein maturation"/>
    <property type="evidence" value="ECO:0007669"/>
    <property type="project" value="TreeGrafter"/>
</dbReference>
<dbReference type="SUPFAM" id="SSF144020">
    <property type="entry name" value="FdhE-like"/>
    <property type="match status" value="1"/>
</dbReference>
<dbReference type="InterPro" id="IPR006452">
    <property type="entry name" value="Formate_DH_accessory"/>
</dbReference>
<dbReference type="EMBL" id="CP001824">
    <property type="protein sequence ID" value="ACZ40792.1"/>
    <property type="molecule type" value="Genomic_DNA"/>
</dbReference>
<gene>
    <name evidence="1" type="ordered locus">Sthe_3392</name>
</gene>
<dbReference type="AlphaFoldDB" id="D1CAE9"/>
<dbReference type="PANTHER" id="PTHR37689">
    <property type="entry name" value="PROTEIN FDHE"/>
    <property type="match status" value="1"/>
</dbReference>
<dbReference type="GO" id="GO:0008199">
    <property type="term" value="F:ferric iron binding"/>
    <property type="evidence" value="ECO:0007669"/>
    <property type="project" value="TreeGrafter"/>
</dbReference>
<dbReference type="PANTHER" id="PTHR37689:SF1">
    <property type="entry name" value="PROTEIN FDHE"/>
    <property type="match status" value="1"/>
</dbReference>
<dbReference type="CDD" id="cd16341">
    <property type="entry name" value="FdhE"/>
    <property type="match status" value="1"/>
</dbReference>
<accession>D1CAE9</accession>
<dbReference type="STRING" id="479434.Sthe_3392"/>
<protein>
    <submittedName>
        <fullName evidence="1">Formate dehydrogenase accessory protein</fullName>
    </submittedName>
</protein>
<dbReference type="eggNOG" id="COG3058">
    <property type="taxonomic scope" value="Bacteria"/>
</dbReference>
<dbReference type="Gene3D" id="3.90.1670.10">
    <property type="entry name" value="FdhE-like domain"/>
    <property type="match status" value="1"/>
</dbReference>